<dbReference type="NCBIfam" id="NF007112">
    <property type="entry name" value="PRK09561.1"/>
    <property type="match status" value="1"/>
</dbReference>
<comment type="subcellular location">
    <subcellularLocation>
        <location evidence="2">Cell inner membrane</location>
        <topology evidence="2">Multi-pass membrane protein</topology>
    </subcellularLocation>
    <subcellularLocation>
        <location evidence="8">Cell membrane</location>
        <topology evidence="8">Multi-pass membrane protein</topology>
    </subcellularLocation>
</comment>
<evidence type="ECO:0000259" key="10">
    <source>
        <dbReference type="PROSITE" id="PS50109"/>
    </source>
</evidence>
<dbReference type="InterPro" id="IPR003018">
    <property type="entry name" value="GAF"/>
</dbReference>
<feature type="transmembrane region" description="Helical" evidence="8">
    <location>
        <begin position="1044"/>
        <end position="1065"/>
    </location>
</feature>
<keyword evidence="3 8" id="KW-1003">Cell membrane</keyword>
<dbReference type="Proteomes" id="UP000198804">
    <property type="component" value="Unassembled WGS sequence"/>
</dbReference>
<accession>A0A1I3Z603</accession>
<dbReference type="InterPro" id="IPR003661">
    <property type="entry name" value="HisK_dim/P_dom"/>
</dbReference>
<dbReference type="InterPro" id="IPR004358">
    <property type="entry name" value="Sig_transdc_His_kin-like_C"/>
</dbReference>
<feature type="compositionally biased region" description="Pro residues" evidence="9">
    <location>
        <begin position="778"/>
        <end position="787"/>
    </location>
</feature>
<dbReference type="InterPro" id="IPR036890">
    <property type="entry name" value="HATPase_C_sf"/>
</dbReference>
<dbReference type="Gene3D" id="3.30.565.10">
    <property type="entry name" value="Histidine kinase-like ATPase, C-terminal domain"/>
    <property type="match status" value="1"/>
</dbReference>
<dbReference type="SUPFAM" id="SSF55781">
    <property type="entry name" value="GAF domain-like"/>
    <property type="match status" value="1"/>
</dbReference>
<dbReference type="CDD" id="cd00082">
    <property type="entry name" value="HisKA"/>
    <property type="match status" value="1"/>
</dbReference>
<feature type="transmembrane region" description="Helical" evidence="8">
    <location>
        <begin position="1257"/>
        <end position="1277"/>
    </location>
</feature>
<dbReference type="PANTHER" id="PTHR30341">
    <property type="entry name" value="SODIUM ION/PROTON ANTIPORTER NHAA-RELATED"/>
    <property type="match status" value="1"/>
</dbReference>
<feature type="domain" description="Histidine kinase" evidence="10">
    <location>
        <begin position="468"/>
        <end position="689"/>
    </location>
</feature>
<feature type="transmembrane region" description="Helical" evidence="8">
    <location>
        <begin position="1223"/>
        <end position="1245"/>
    </location>
</feature>
<dbReference type="InterPro" id="IPR023171">
    <property type="entry name" value="Na/H_antiporter_dom_sf"/>
</dbReference>
<feature type="region of interest" description="Disordered" evidence="9">
    <location>
        <begin position="868"/>
        <end position="894"/>
    </location>
</feature>
<keyword evidence="8" id="KW-0739">Sodium transport</keyword>
<dbReference type="SMART" id="SM00388">
    <property type="entry name" value="HisKA"/>
    <property type="match status" value="1"/>
</dbReference>
<dbReference type="InterPro" id="IPR013656">
    <property type="entry name" value="PAS_4"/>
</dbReference>
<feature type="region of interest" description="Disordered" evidence="9">
    <location>
        <begin position="692"/>
        <end position="838"/>
    </location>
</feature>
<dbReference type="EMBL" id="FOSV01000001">
    <property type="protein sequence ID" value="SFK39538.1"/>
    <property type="molecule type" value="Genomic_DNA"/>
</dbReference>
<dbReference type="PROSITE" id="PS50113">
    <property type="entry name" value="PAC"/>
    <property type="match status" value="1"/>
</dbReference>
<keyword evidence="6 8" id="KW-1133">Transmembrane helix</keyword>
<keyword evidence="13" id="KW-1185">Reference proteome</keyword>
<evidence type="ECO:0000256" key="5">
    <source>
        <dbReference type="ARBA" id="ARBA00022692"/>
    </source>
</evidence>
<feature type="compositionally biased region" description="Basic residues" evidence="9">
    <location>
        <begin position="714"/>
        <end position="726"/>
    </location>
</feature>
<dbReference type="Gene3D" id="3.30.450.20">
    <property type="entry name" value="PAS domain"/>
    <property type="match status" value="2"/>
</dbReference>
<gene>
    <name evidence="8" type="primary">nhaA</name>
    <name evidence="12" type="ORF">SAMN04488125_101534</name>
</gene>
<dbReference type="InterPro" id="IPR003594">
    <property type="entry name" value="HATPase_dom"/>
</dbReference>
<dbReference type="InterPro" id="IPR004670">
    <property type="entry name" value="NhaA"/>
</dbReference>
<keyword evidence="7 8" id="KW-0472">Membrane</keyword>
<dbReference type="Gene3D" id="3.30.450.40">
    <property type="match status" value="1"/>
</dbReference>
<dbReference type="PROSITE" id="PS50109">
    <property type="entry name" value="HIS_KIN"/>
    <property type="match status" value="1"/>
</dbReference>
<feature type="transmembrane region" description="Helical" evidence="8">
    <location>
        <begin position="985"/>
        <end position="1004"/>
    </location>
</feature>
<dbReference type="Pfam" id="PF01590">
    <property type="entry name" value="GAF"/>
    <property type="match status" value="1"/>
</dbReference>
<dbReference type="Pfam" id="PF02518">
    <property type="entry name" value="HATPase_c"/>
    <property type="match status" value="1"/>
</dbReference>
<dbReference type="GO" id="GO:0006885">
    <property type="term" value="P:regulation of pH"/>
    <property type="evidence" value="ECO:0007669"/>
    <property type="project" value="UniProtKB-UniRule"/>
</dbReference>
<dbReference type="Gene3D" id="1.10.287.130">
    <property type="match status" value="1"/>
</dbReference>
<dbReference type="PRINTS" id="PR00344">
    <property type="entry name" value="BCTRLSENSOR"/>
</dbReference>
<comment type="catalytic activity">
    <reaction evidence="8">
        <text>Na(+)(in) + 2 H(+)(out) = Na(+)(out) + 2 H(+)(in)</text>
        <dbReference type="Rhea" id="RHEA:29251"/>
        <dbReference type="ChEBI" id="CHEBI:15378"/>
        <dbReference type="ChEBI" id="CHEBI:29101"/>
    </reaction>
</comment>
<evidence type="ECO:0000256" key="9">
    <source>
        <dbReference type="SAM" id="MobiDB-lite"/>
    </source>
</evidence>
<feature type="compositionally biased region" description="Low complexity" evidence="9">
    <location>
        <begin position="788"/>
        <end position="799"/>
    </location>
</feature>
<comment type="catalytic activity">
    <reaction evidence="1">
        <text>ATP + protein L-histidine = ADP + protein N-phospho-L-histidine.</text>
        <dbReference type="EC" id="2.7.13.3"/>
    </reaction>
</comment>
<dbReference type="InterPro" id="IPR005467">
    <property type="entry name" value="His_kinase_dom"/>
</dbReference>
<feature type="compositionally biased region" description="Basic and acidic residues" evidence="9">
    <location>
        <begin position="703"/>
        <end position="713"/>
    </location>
</feature>
<evidence type="ECO:0000256" key="4">
    <source>
        <dbReference type="ARBA" id="ARBA00022553"/>
    </source>
</evidence>
<feature type="transmembrane region" description="Helical" evidence="8">
    <location>
        <begin position="1016"/>
        <end position="1035"/>
    </location>
</feature>
<dbReference type="NCBIfam" id="NF007111">
    <property type="entry name" value="PRK09560.1"/>
    <property type="match status" value="1"/>
</dbReference>
<dbReference type="GO" id="GO:0015385">
    <property type="term" value="F:sodium:proton antiporter activity"/>
    <property type="evidence" value="ECO:0007669"/>
    <property type="project" value="UniProtKB-UniRule"/>
</dbReference>
<feature type="domain" description="PAC" evidence="11">
    <location>
        <begin position="244"/>
        <end position="300"/>
    </location>
</feature>
<keyword evidence="8" id="KW-0915">Sodium</keyword>
<evidence type="ECO:0000256" key="2">
    <source>
        <dbReference type="ARBA" id="ARBA00004429"/>
    </source>
</evidence>
<dbReference type="SUPFAM" id="SSF47384">
    <property type="entry name" value="Homodimeric domain of signal transducing histidine kinase"/>
    <property type="match status" value="1"/>
</dbReference>
<protein>
    <recommendedName>
        <fullName evidence="8">Na(+)/H(+) antiporter NhaA</fullName>
    </recommendedName>
    <alternativeName>
        <fullName evidence="8">Sodium/proton antiporter NhaA</fullName>
    </alternativeName>
</protein>
<dbReference type="GO" id="GO:0000155">
    <property type="term" value="F:phosphorelay sensor kinase activity"/>
    <property type="evidence" value="ECO:0007669"/>
    <property type="project" value="InterPro"/>
</dbReference>
<feature type="transmembrane region" description="Helical" evidence="8">
    <location>
        <begin position="1187"/>
        <end position="1211"/>
    </location>
</feature>
<dbReference type="Pfam" id="PF08448">
    <property type="entry name" value="PAS_4"/>
    <property type="match status" value="2"/>
</dbReference>
<dbReference type="SUPFAM" id="SSF55874">
    <property type="entry name" value="ATPase domain of HSP90 chaperone/DNA topoisomerase II/histidine kinase"/>
    <property type="match status" value="1"/>
</dbReference>
<name>A0A1I3Z603_9HYPH</name>
<dbReference type="InterPro" id="IPR036097">
    <property type="entry name" value="HisK_dim/P_sf"/>
</dbReference>
<keyword evidence="4" id="KW-0597">Phosphoprotein</keyword>
<dbReference type="SUPFAM" id="SSF55785">
    <property type="entry name" value="PYP-like sensor domain (PAS domain)"/>
    <property type="match status" value="2"/>
</dbReference>
<dbReference type="SMART" id="SM00065">
    <property type="entry name" value="GAF"/>
    <property type="match status" value="1"/>
</dbReference>
<evidence type="ECO:0000256" key="3">
    <source>
        <dbReference type="ARBA" id="ARBA00022475"/>
    </source>
</evidence>
<comment type="similarity">
    <text evidence="8">Belongs to the NhaA Na(+)/H(+) (TC 2.A.33) antiporter family.</text>
</comment>
<feature type="compositionally biased region" description="Basic and acidic residues" evidence="9">
    <location>
        <begin position="727"/>
        <end position="742"/>
    </location>
</feature>
<keyword evidence="5 8" id="KW-0812">Transmembrane</keyword>
<proteinExistence type="inferred from homology"/>
<dbReference type="NCBIfam" id="TIGR00773">
    <property type="entry name" value="NhaA"/>
    <property type="match status" value="1"/>
</dbReference>
<comment type="function">
    <text evidence="8">Na(+)/H(+) antiporter that extrudes sodium in exchange for external protons.</text>
</comment>
<feature type="transmembrane region" description="Helical" evidence="8">
    <location>
        <begin position="1116"/>
        <end position="1133"/>
    </location>
</feature>
<feature type="transmembrane region" description="Helical" evidence="8">
    <location>
        <begin position="1095"/>
        <end position="1110"/>
    </location>
</feature>
<evidence type="ECO:0000256" key="8">
    <source>
        <dbReference type="HAMAP-Rule" id="MF_01844"/>
    </source>
</evidence>
<keyword evidence="8" id="KW-0406">Ion transport</keyword>
<keyword evidence="8" id="KW-0813">Transport</keyword>
<dbReference type="PANTHER" id="PTHR30341:SF0">
    <property type="entry name" value="NA(+)_H(+) ANTIPORTER NHAA"/>
    <property type="match status" value="1"/>
</dbReference>
<reference evidence="13" key="1">
    <citation type="submission" date="2016-10" db="EMBL/GenBank/DDBJ databases">
        <authorList>
            <person name="Varghese N."/>
            <person name="Submissions S."/>
        </authorList>
    </citation>
    <scope>NUCLEOTIDE SEQUENCE [LARGE SCALE GENOMIC DNA]</scope>
    <source>
        <strain evidence="13">CGMCC 1.6474</strain>
    </source>
</reference>
<feature type="compositionally biased region" description="Basic residues" evidence="9">
    <location>
        <begin position="757"/>
        <end position="776"/>
    </location>
</feature>
<feature type="compositionally biased region" description="Low complexity" evidence="9">
    <location>
        <begin position="883"/>
        <end position="894"/>
    </location>
</feature>
<dbReference type="GO" id="GO:0005886">
    <property type="term" value="C:plasma membrane"/>
    <property type="evidence" value="ECO:0007669"/>
    <property type="project" value="UniProtKB-SubCell"/>
</dbReference>
<dbReference type="Pfam" id="PF06965">
    <property type="entry name" value="Na_H_antiport_1"/>
    <property type="match status" value="1"/>
</dbReference>
<evidence type="ECO:0000259" key="11">
    <source>
        <dbReference type="PROSITE" id="PS50113"/>
    </source>
</evidence>
<keyword evidence="8" id="KW-0050">Antiport</keyword>
<dbReference type="SMART" id="SM00387">
    <property type="entry name" value="HATPase_c"/>
    <property type="match status" value="1"/>
</dbReference>
<organism evidence="12 13">
    <name type="scientific">Methylorubrum salsuginis</name>
    <dbReference type="NCBI Taxonomy" id="414703"/>
    <lineage>
        <taxon>Bacteria</taxon>
        <taxon>Pseudomonadati</taxon>
        <taxon>Pseudomonadota</taxon>
        <taxon>Alphaproteobacteria</taxon>
        <taxon>Hyphomicrobiales</taxon>
        <taxon>Methylobacteriaceae</taxon>
        <taxon>Methylorubrum</taxon>
    </lineage>
</organism>
<dbReference type="InterPro" id="IPR029016">
    <property type="entry name" value="GAF-like_dom_sf"/>
</dbReference>
<evidence type="ECO:0000256" key="7">
    <source>
        <dbReference type="ARBA" id="ARBA00023136"/>
    </source>
</evidence>
<dbReference type="Gene3D" id="1.20.1530.10">
    <property type="entry name" value="Na+/H+ antiporter like domain"/>
    <property type="match status" value="1"/>
</dbReference>
<dbReference type="Pfam" id="PF00512">
    <property type="entry name" value="HisKA"/>
    <property type="match status" value="1"/>
</dbReference>
<dbReference type="InterPro" id="IPR035965">
    <property type="entry name" value="PAS-like_dom_sf"/>
</dbReference>
<feature type="transmembrane region" description="Helical" evidence="8">
    <location>
        <begin position="1153"/>
        <end position="1175"/>
    </location>
</feature>
<feature type="transmembrane region" description="Helical" evidence="8">
    <location>
        <begin position="943"/>
        <end position="965"/>
    </location>
</feature>
<evidence type="ECO:0000256" key="1">
    <source>
        <dbReference type="ARBA" id="ARBA00000085"/>
    </source>
</evidence>
<evidence type="ECO:0000313" key="13">
    <source>
        <dbReference type="Proteomes" id="UP000198804"/>
    </source>
</evidence>
<feature type="transmembrane region" description="Helical" evidence="8">
    <location>
        <begin position="1071"/>
        <end position="1088"/>
    </location>
</feature>
<dbReference type="InterPro" id="IPR000700">
    <property type="entry name" value="PAS-assoc_C"/>
</dbReference>
<sequence>MNSHVPGPSGPTGIPADVLAVEGIAAIPTILDVVCRTTGMGFAAVARVTEDRWVACSVKDGIGFGLRPGDELPLATTICNEIRGSGTEVVIDHVAEDPAYREHPTPALYGFQSYVSMPIRLPDGTFFGTLCAIDPRPARISDPGVVGMFKSFADLIGFHLDAHRRLVDGDTLRRSESFVRGVLAASPDCVKVLSADGVLEFMSARGAVLNQIDCVQDVLGAEYAALWPADEQVKLRDAARRAAAGETVRIEGYCPTAKGEPRWWEVSFAPFVSEEDGATKLVAISRDITDRFRAESGRRAGAQALRSLNEDLERQVAERTAELRLSRDMIESSAAPICAFDTDYRLIAFNQAHSDAFFRIFGRRVRLGDVFPDQFPADQATLMRGLMARALTGEVFTVTEAFGDPDLAKPCWEVSYSPLRGADGGIVGAFHFAKDVSVRLRAEAELASTQEALRQSQKMEAVGQLTGGVAHDFNNLLTIIRSSVDFLRRPELPEARKRRYLDAVSDTVDRAAKLTGQLLAFARRQALKPEVFEVGERLRAVAEMLDTVTGARIRLDVAIPGEPCFAKADLSQFETALVNMAVNARDAMDGEGTLTLRLSRKAGLPPIRGHAGAEGAFVAVSLQDTGSGIEPEQLGRIFEPFFTTKAVGKGTGLGLSQVFGFAKQSGGDVDVETGLGRGTTFTLYLPEILVAPERRPPRRPRDRTRIAHGDGPVRPRRRGQPRCRALRHADPGRPRLPHDLGRQRRGRARQARDGRGRIRRRLLGRGHARHGRHRPRQGPAPPLPRPAGPADLGLQPRPGAGRRGGLRTPAQAVLGRAAGAHPAAHDGQTGGRSRRLKTVASARPVRLGLSPADFDAIARAGCAVRGSDRQDARWSGRQRRRPMPVSSPSRAAPRLARRPLSALRNALTSEAGGGLVLMASAALALVVANSALADTYFSALKAYVGPLSVLHWINDALMAVFFLLVGLEIKREVLDGRLRTWPDRVLPGLAALGGMAAPALVYAAVNWNSPETLRGWAIPAATDIAFALGVLALLGSRVPVSLKVFLTALAIIDDLGAVLIIAAFYTADLSLPMLGGAAVTLALLYGMNKAGVARLWPYLLLGVVLWVFVLKSGVHATIAGVLLALTIPLRLSVGKPDDPTSPLHILEHAVHPWSSYLILPIFGFANAGVSLAGITPHMLLDPVTLGVALGLFVGKQVGVFGLVLAAVRLGLAQRPAHATWAQVYGVSLLCGVGFTMSLFIGLLAFANAPELEAETKVGVLMGSLACMAAGALVLRLAPSRRPAGPDEAGSRSRSP</sequence>
<evidence type="ECO:0000256" key="6">
    <source>
        <dbReference type="ARBA" id="ARBA00022989"/>
    </source>
</evidence>
<dbReference type="HAMAP" id="MF_01844">
    <property type="entry name" value="NhaA"/>
    <property type="match status" value="1"/>
</dbReference>
<dbReference type="STRING" id="414703.SAMN04488125_101534"/>
<evidence type="ECO:0000313" key="12">
    <source>
        <dbReference type="EMBL" id="SFK39538.1"/>
    </source>
</evidence>